<reference evidence="1" key="1">
    <citation type="journal article" date="2023" name="Insect Mol. Biol.">
        <title>Genome sequencing provides insights into the evolution of gene families encoding plant cell wall-degrading enzymes in longhorned beetles.</title>
        <authorList>
            <person name="Shin N.R."/>
            <person name="Okamura Y."/>
            <person name="Kirsch R."/>
            <person name="Pauchet Y."/>
        </authorList>
    </citation>
    <scope>NUCLEOTIDE SEQUENCE</scope>
    <source>
        <strain evidence="1">RBIC_L_NR</strain>
    </source>
</reference>
<sequence length="198" mass="21329">MIFETFFVGGSSGQAIKLVSPQGQELNLANFQISRPVTLKPSIKTLTSQGGNISIVQQKPVVMKKILAPGQKTISKPLTTFSKQGQHFMVVQKSDQQQVKLVQAQGGNITIPSPTKTITLQQAQEMGLLSNAKLIPQGQSTPKQTVLLSKNTQKTIKIVPQVTQTQLVTSIANTKTFSINTIKSPTKILPAASVQVVL</sequence>
<dbReference type="EMBL" id="JANEYF010004717">
    <property type="protein sequence ID" value="KAJ8930253.1"/>
    <property type="molecule type" value="Genomic_DNA"/>
</dbReference>
<dbReference type="Proteomes" id="UP001162156">
    <property type="component" value="Unassembled WGS sequence"/>
</dbReference>
<gene>
    <name evidence="1" type="ORF">NQ314_016981</name>
</gene>
<dbReference type="AlphaFoldDB" id="A0AAV8WUP7"/>
<evidence type="ECO:0000313" key="1">
    <source>
        <dbReference type="EMBL" id="KAJ8930253.1"/>
    </source>
</evidence>
<name>A0AAV8WUP7_9CUCU</name>
<proteinExistence type="predicted"/>
<accession>A0AAV8WUP7</accession>
<evidence type="ECO:0000313" key="2">
    <source>
        <dbReference type="Proteomes" id="UP001162156"/>
    </source>
</evidence>
<organism evidence="1 2">
    <name type="scientific">Rhamnusium bicolor</name>
    <dbReference type="NCBI Taxonomy" id="1586634"/>
    <lineage>
        <taxon>Eukaryota</taxon>
        <taxon>Metazoa</taxon>
        <taxon>Ecdysozoa</taxon>
        <taxon>Arthropoda</taxon>
        <taxon>Hexapoda</taxon>
        <taxon>Insecta</taxon>
        <taxon>Pterygota</taxon>
        <taxon>Neoptera</taxon>
        <taxon>Endopterygota</taxon>
        <taxon>Coleoptera</taxon>
        <taxon>Polyphaga</taxon>
        <taxon>Cucujiformia</taxon>
        <taxon>Chrysomeloidea</taxon>
        <taxon>Cerambycidae</taxon>
        <taxon>Lepturinae</taxon>
        <taxon>Rhagiini</taxon>
        <taxon>Rhamnusium</taxon>
    </lineage>
</organism>
<protein>
    <submittedName>
        <fullName evidence="1">Uncharacterized protein</fullName>
    </submittedName>
</protein>
<keyword evidence="2" id="KW-1185">Reference proteome</keyword>
<comment type="caution">
    <text evidence="1">The sequence shown here is derived from an EMBL/GenBank/DDBJ whole genome shotgun (WGS) entry which is preliminary data.</text>
</comment>